<evidence type="ECO:0000313" key="2">
    <source>
        <dbReference type="Proteomes" id="UP001151699"/>
    </source>
</evidence>
<comment type="caution">
    <text evidence="1">The sequence shown here is derived from an EMBL/GenBank/DDBJ whole genome shotgun (WGS) entry which is preliminary data.</text>
</comment>
<accession>A0A9Q0MZ52</accession>
<reference evidence="1" key="1">
    <citation type="submission" date="2022-07" db="EMBL/GenBank/DDBJ databases">
        <authorList>
            <person name="Trinca V."/>
            <person name="Uliana J.V.C."/>
            <person name="Torres T.T."/>
            <person name="Ward R.J."/>
            <person name="Monesi N."/>
        </authorList>
    </citation>
    <scope>NUCLEOTIDE SEQUENCE</scope>
    <source>
        <strain evidence="1">HSMRA1968</strain>
        <tissue evidence="1">Whole embryos</tissue>
    </source>
</reference>
<organism evidence="1 2">
    <name type="scientific">Pseudolycoriella hygida</name>
    <dbReference type="NCBI Taxonomy" id="35572"/>
    <lineage>
        <taxon>Eukaryota</taxon>
        <taxon>Metazoa</taxon>
        <taxon>Ecdysozoa</taxon>
        <taxon>Arthropoda</taxon>
        <taxon>Hexapoda</taxon>
        <taxon>Insecta</taxon>
        <taxon>Pterygota</taxon>
        <taxon>Neoptera</taxon>
        <taxon>Endopterygota</taxon>
        <taxon>Diptera</taxon>
        <taxon>Nematocera</taxon>
        <taxon>Sciaroidea</taxon>
        <taxon>Sciaridae</taxon>
        <taxon>Pseudolycoriella</taxon>
    </lineage>
</organism>
<dbReference type="AlphaFoldDB" id="A0A9Q0MZ52"/>
<evidence type="ECO:0000313" key="1">
    <source>
        <dbReference type="EMBL" id="KAJ6640654.1"/>
    </source>
</evidence>
<gene>
    <name evidence="1" type="ORF">Bhyg_05585</name>
</gene>
<dbReference type="Proteomes" id="UP001151699">
    <property type="component" value="Chromosome B"/>
</dbReference>
<protein>
    <submittedName>
        <fullName evidence="1">Uncharacterized protein</fullName>
    </submittedName>
</protein>
<sequence length="243" mass="28119">TVCFQKNRISKMVYEFEYSRPSTYRPRHYTSYTTPWYRYPSSFTANIRRPYRYNFDYRYDIPDYRYRSYSITIPKVFPSIWTEADRHSFSRRLTNDIIDSRASSVPRFVRASSMESDNDYYNTVFRARRVVALCVARSLNDETVPVLVKQDDAVVEPNNSEQVKAQEVIAAEDIVDESVQSLLENIESFDDGTEEGVDKTKGFFARFTSTTSTTGRPFLTLVLGLNTDALPMGSTMVMNSSTE</sequence>
<name>A0A9Q0MZ52_9DIPT</name>
<feature type="non-terminal residue" evidence="1">
    <location>
        <position position="243"/>
    </location>
</feature>
<dbReference type="OrthoDB" id="10272531at2759"/>
<keyword evidence="2" id="KW-1185">Reference proteome</keyword>
<dbReference type="EMBL" id="WJQU01000002">
    <property type="protein sequence ID" value="KAJ6640654.1"/>
    <property type="molecule type" value="Genomic_DNA"/>
</dbReference>
<proteinExistence type="predicted"/>